<dbReference type="STRING" id="398580.Dshi_0507"/>
<dbReference type="InterPro" id="IPR027417">
    <property type="entry name" value="P-loop_NTPase"/>
</dbReference>
<keyword evidence="3 6" id="KW-0067">ATP-binding</keyword>
<dbReference type="HAMAP" id="MF_02040">
    <property type="entry name" value="Mrp_NBP35"/>
    <property type="match status" value="1"/>
</dbReference>
<evidence type="ECO:0000256" key="1">
    <source>
        <dbReference type="ARBA" id="ARBA00022723"/>
    </source>
</evidence>
<reference evidence="8" key="1">
    <citation type="journal article" date="2010" name="ISME J.">
        <title>The complete genome sequence of the algal symbiont Dinoroseobacter shibae: a hitchhiker's guide to life in the sea.</title>
        <authorList>
            <person name="Wagner-Dobler I."/>
            <person name="Ballhausen B."/>
            <person name="Berger M."/>
            <person name="Brinkhoff T."/>
            <person name="Buchholz I."/>
            <person name="Bunk B."/>
            <person name="Cypionka H."/>
            <person name="Daniel R."/>
            <person name="Drepper T."/>
            <person name="Gerdts G."/>
            <person name="Hahnke S."/>
            <person name="Han C."/>
            <person name="Jahn D."/>
            <person name="Kalhoefer D."/>
            <person name="Kiss H."/>
            <person name="Klenk H.P."/>
            <person name="Kyrpides N."/>
            <person name="Liebl W."/>
            <person name="Liesegang H."/>
            <person name="Meincke L."/>
            <person name="Pati A."/>
            <person name="Petersen J."/>
            <person name="Piekarski T."/>
            <person name="Pommerenke C."/>
            <person name="Pradella S."/>
            <person name="Pukall R."/>
            <person name="Rabus R."/>
            <person name="Stackebrandt E."/>
            <person name="Thole S."/>
            <person name="Thompson L."/>
            <person name="Tielen P."/>
            <person name="Tomasch J."/>
            <person name="von Jan M."/>
            <person name="Wanphrut N."/>
            <person name="Wichels A."/>
            <person name="Zech H."/>
            <person name="Simon M."/>
        </authorList>
    </citation>
    <scope>NUCLEOTIDE SEQUENCE [LARGE SCALE GENOMIC DNA]</scope>
    <source>
        <strain evidence="8">DSM 16493 / NCIMB 14021 / DFL 12</strain>
    </source>
</reference>
<dbReference type="FunFam" id="3.40.50.300:FF:001278">
    <property type="entry name" value="Iron-sulfur cluster carrier protein"/>
    <property type="match status" value="1"/>
</dbReference>
<evidence type="ECO:0000256" key="3">
    <source>
        <dbReference type="ARBA" id="ARBA00022840"/>
    </source>
</evidence>
<accession>A8LNU7</accession>
<comment type="function">
    <text evidence="6">Binds and transfers iron-sulfur (Fe-S) clusters to target apoproteins. Can hydrolyze ATP.</text>
</comment>
<keyword evidence="2 6" id="KW-0547">Nucleotide-binding</keyword>
<evidence type="ECO:0000256" key="2">
    <source>
        <dbReference type="ARBA" id="ARBA00022741"/>
    </source>
</evidence>
<dbReference type="KEGG" id="dsh:Dshi_0507"/>
<keyword evidence="5 6" id="KW-0411">Iron-sulfur</keyword>
<dbReference type="Gene3D" id="3.40.50.300">
    <property type="entry name" value="P-loop containing nucleotide triphosphate hydrolases"/>
    <property type="match status" value="1"/>
</dbReference>
<dbReference type="PROSITE" id="PS01215">
    <property type="entry name" value="MRP"/>
    <property type="match status" value="1"/>
</dbReference>
<dbReference type="GO" id="GO:0016887">
    <property type="term" value="F:ATP hydrolysis activity"/>
    <property type="evidence" value="ECO:0007669"/>
    <property type="project" value="UniProtKB-UniRule"/>
</dbReference>
<evidence type="ECO:0000256" key="5">
    <source>
        <dbReference type="ARBA" id="ARBA00023014"/>
    </source>
</evidence>
<dbReference type="InterPro" id="IPR033756">
    <property type="entry name" value="YlxH/NBP35"/>
</dbReference>
<keyword evidence="6" id="KW-0378">Hydrolase</keyword>
<gene>
    <name evidence="7" type="ordered locus">Dshi_0507</name>
</gene>
<organism evidence="7 8">
    <name type="scientific">Dinoroseobacter shibae (strain DSM 16493 / NCIMB 14021 / DFL 12)</name>
    <dbReference type="NCBI Taxonomy" id="398580"/>
    <lineage>
        <taxon>Bacteria</taxon>
        <taxon>Pseudomonadati</taxon>
        <taxon>Pseudomonadota</taxon>
        <taxon>Alphaproteobacteria</taxon>
        <taxon>Rhodobacterales</taxon>
        <taxon>Roseobacteraceae</taxon>
        <taxon>Dinoroseobacter</taxon>
    </lineage>
</organism>
<dbReference type="GO" id="GO:0016226">
    <property type="term" value="P:iron-sulfur cluster assembly"/>
    <property type="evidence" value="ECO:0007669"/>
    <property type="project" value="InterPro"/>
</dbReference>
<dbReference type="eggNOG" id="COG0489">
    <property type="taxonomic scope" value="Bacteria"/>
</dbReference>
<dbReference type="SUPFAM" id="SSF52540">
    <property type="entry name" value="P-loop containing nucleoside triphosphate hydrolases"/>
    <property type="match status" value="1"/>
</dbReference>
<comment type="similarity">
    <text evidence="6">Belongs to the Mrp/NBP35 ATP-binding proteins family.</text>
</comment>
<dbReference type="GO" id="GO:0005524">
    <property type="term" value="F:ATP binding"/>
    <property type="evidence" value="ECO:0007669"/>
    <property type="project" value="UniProtKB-UniRule"/>
</dbReference>
<keyword evidence="4 6" id="KW-0408">Iron</keyword>
<dbReference type="InterPro" id="IPR019591">
    <property type="entry name" value="Mrp/NBP35_ATP-bd"/>
</dbReference>
<evidence type="ECO:0000313" key="7">
    <source>
        <dbReference type="EMBL" id="ABV92255.1"/>
    </source>
</evidence>
<proteinExistence type="inferred from homology"/>
<feature type="binding site" evidence="6">
    <location>
        <begin position="95"/>
        <end position="102"/>
    </location>
    <ligand>
        <name>ATP</name>
        <dbReference type="ChEBI" id="CHEBI:30616"/>
    </ligand>
</feature>
<keyword evidence="8" id="KW-1185">Reference proteome</keyword>
<keyword evidence="1 6" id="KW-0479">Metal-binding</keyword>
<evidence type="ECO:0000313" key="8">
    <source>
        <dbReference type="Proteomes" id="UP000006833"/>
    </source>
</evidence>
<dbReference type="GO" id="GO:0046872">
    <property type="term" value="F:metal ion binding"/>
    <property type="evidence" value="ECO:0007669"/>
    <property type="project" value="UniProtKB-KW"/>
</dbReference>
<dbReference type="InterPro" id="IPR044304">
    <property type="entry name" value="NUBPL-like"/>
</dbReference>
<dbReference type="GO" id="GO:0140663">
    <property type="term" value="F:ATP-dependent FeS chaperone activity"/>
    <property type="evidence" value="ECO:0007669"/>
    <property type="project" value="InterPro"/>
</dbReference>
<name>A8LNU7_DINSH</name>
<dbReference type="GO" id="GO:0051539">
    <property type="term" value="F:4 iron, 4 sulfur cluster binding"/>
    <property type="evidence" value="ECO:0007669"/>
    <property type="project" value="TreeGrafter"/>
</dbReference>
<evidence type="ECO:0000256" key="4">
    <source>
        <dbReference type="ARBA" id="ARBA00023004"/>
    </source>
</evidence>
<sequence>MPDGTPFLGAPQVSGPVLSGGRISLSIMTTAAGAASLGETRSKAEAALRAIPGAETAFVTLTNDAAAAPPVLKQPNAAKPAVLAEVAHVVAVASGKGGVGKSTTAVNLALGLRANGLKVGILDADIHGPSIPTLLALHGQPRMGKDRRLLPMQSNGISAMSMGMMVDAETAMVWRGPMVMSAITQMLAEVNWGALDVLIVDMPPGTGDAQLAIAQGTKLAGAVIVSTPQDLALIDARRGIAMFKKVDVPILGLIENMAHFTCNDCGKQHALFGTGGAEAEAKRLNVPFLGAVPLTMDLRAASDSGQPIVVRDPEGPLGKLYVEMAGALWANLVASSSKYQSPRKLQGA</sequence>
<dbReference type="EMBL" id="CP000830">
    <property type="protein sequence ID" value="ABV92255.1"/>
    <property type="molecule type" value="Genomic_DNA"/>
</dbReference>
<dbReference type="Proteomes" id="UP000006833">
    <property type="component" value="Chromosome"/>
</dbReference>
<comment type="subunit">
    <text evidence="6">Homodimer.</text>
</comment>
<dbReference type="PANTHER" id="PTHR42961:SF2">
    <property type="entry name" value="IRON-SULFUR PROTEIN NUBPL"/>
    <property type="match status" value="1"/>
</dbReference>
<protein>
    <recommendedName>
        <fullName evidence="6">Iron-sulfur cluster carrier protein</fullName>
    </recommendedName>
</protein>
<dbReference type="CDD" id="cd02037">
    <property type="entry name" value="Mrp_NBP35"/>
    <property type="match status" value="1"/>
</dbReference>
<dbReference type="HOGENOM" id="CLU_024839_0_0_5"/>
<dbReference type="PANTHER" id="PTHR42961">
    <property type="entry name" value="IRON-SULFUR PROTEIN NUBPL"/>
    <property type="match status" value="1"/>
</dbReference>
<dbReference type="Pfam" id="PF10609">
    <property type="entry name" value="ParA"/>
    <property type="match status" value="1"/>
</dbReference>
<dbReference type="InterPro" id="IPR000808">
    <property type="entry name" value="Mrp-like_CS"/>
</dbReference>
<evidence type="ECO:0000256" key="6">
    <source>
        <dbReference type="HAMAP-Rule" id="MF_02040"/>
    </source>
</evidence>
<dbReference type="AlphaFoldDB" id="A8LNU7"/>